<feature type="domain" description="LytR/CpsA/Psr regulator C-terminal" evidence="5">
    <location>
        <begin position="262"/>
        <end position="345"/>
    </location>
</feature>
<feature type="repeat" description="TPR" evidence="3">
    <location>
        <begin position="116"/>
        <end position="149"/>
    </location>
</feature>
<dbReference type="InterPro" id="IPR031101">
    <property type="entry name" value="Ctr9"/>
</dbReference>
<dbReference type="Pfam" id="PF07719">
    <property type="entry name" value="TPR_2"/>
    <property type="match status" value="1"/>
</dbReference>
<dbReference type="Proteomes" id="UP000437862">
    <property type="component" value="Chromosome"/>
</dbReference>
<dbReference type="PROSITE" id="PS51257">
    <property type="entry name" value="PROKAR_LIPOPROTEIN"/>
    <property type="match status" value="1"/>
</dbReference>
<dbReference type="InterPro" id="IPR019734">
    <property type="entry name" value="TPR_rpt"/>
</dbReference>
<reference evidence="6 7" key="1">
    <citation type="submission" date="2019-12" db="EMBL/GenBank/DDBJ databases">
        <title>Draft Genome Sequences of Six Type Strains of the Genus Massilia.</title>
        <authorList>
            <person name="Miess H."/>
            <person name="Frediansyah A."/>
            <person name="Goeker M."/>
            <person name="Gross H."/>
        </authorList>
    </citation>
    <scope>NUCLEOTIDE SEQUENCE [LARGE SCALE GENOMIC DNA]</scope>
    <source>
        <strain evidence="6 7">DSM 26639</strain>
    </source>
</reference>
<keyword evidence="7" id="KW-1185">Reference proteome</keyword>
<protein>
    <submittedName>
        <fullName evidence="6">Tetratricopeptide repeat protein</fullName>
    </submittedName>
</protein>
<organism evidence="6 7">
    <name type="scientific">Pseudoduganella flava</name>
    <dbReference type="NCBI Taxonomy" id="871742"/>
    <lineage>
        <taxon>Bacteria</taxon>
        <taxon>Pseudomonadati</taxon>
        <taxon>Pseudomonadota</taxon>
        <taxon>Betaproteobacteria</taxon>
        <taxon>Burkholderiales</taxon>
        <taxon>Oxalobacteraceae</taxon>
        <taxon>Telluria group</taxon>
        <taxon>Pseudoduganella</taxon>
    </lineage>
</organism>
<dbReference type="Gene3D" id="3.30.70.2390">
    <property type="match status" value="1"/>
</dbReference>
<evidence type="ECO:0000256" key="3">
    <source>
        <dbReference type="PROSITE-ProRule" id="PRU00339"/>
    </source>
</evidence>
<dbReference type="InterPro" id="IPR027381">
    <property type="entry name" value="LytR/CpsA/Psr_C"/>
</dbReference>
<feature type="repeat" description="TPR" evidence="3">
    <location>
        <begin position="43"/>
        <end position="76"/>
    </location>
</feature>
<evidence type="ECO:0000313" key="6">
    <source>
        <dbReference type="EMBL" id="QGZ40641.1"/>
    </source>
</evidence>
<dbReference type="Gene3D" id="1.25.40.10">
    <property type="entry name" value="Tetratricopeptide repeat domain"/>
    <property type="match status" value="1"/>
</dbReference>
<keyword evidence="2 3" id="KW-0802">TPR repeat</keyword>
<keyword evidence="1" id="KW-0677">Repeat</keyword>
<dbReference type="EMBL" id="CP046904">
    <property type="protein sequence ID" value="QGZ40641.1"/>
    <property type="molecule type" value="Genomic_DNA"/>
</dbReference>
<dbReference type="PANTHER" id="PTHR14027">
    <property type="entry name" value="RNA POLYMERASE-ASSOCIATED PROTEIN CTR9"/>
    <property type="match status" value="1"/>
</dbReference>
<evidence type="ECO:0000256" key="1">
    <source>
        <dbReference type="ARBA" id="ARBA00022737"/>
    </source>
</evidence>
<evidence type="ECO:0000256" key="4">
    <source>
        <dbReference type="SAM" id="MobiDB-lite"/>
    </source>
</evidence>
<dbReference type="SUPFAM" id="SSF48452">
    <property type="entry name" value="TPR-like"/>
    <property type="match status" value="1"/>
</dbReference>
<dbReference type="PANTHER" id="PTHR14027:SF2">
    <property type="entry name" value="RNA POLYMERASE-ASSOCIATED PROTEIN CTR9 HOMOLOG"/>
    <property type="match status" value="1"/>
</dbReference>
<name>A0ABX6FU07_9BURK</name>
<dbReference type="InterPro" id="IPR011990">
    <property type="entry name" value="TPR-like_helical_dom_sf"/>
</dbReference>
<feature type="region of interest" description="Disordered" evidence="4">
    <location>
        <begin position="352"/>
        <end position="375"/>
    </location>
</feature>
<gene>
    <name evidence="6" type="ORF">GO485_17285</name>
</gene>
<dbReference type="Pfam" id="PF13399">
    <property type="entry name" value="LytR_C"/>
    <property type="match status" value="1"/>
</dbReference>
<evidence type="ECO:0000313" key="7">
    <source>
        <dbReference type="Proteomes" id="UP000437862"/>
    </source>
</evidence>
<dbReference type="PROSITE" id="PS50005">
    <property type="entry name" value="TPR"/>
    <property type="match status" value="2"/>
</dbReference>
<dbReference type="InterPro" id="IPR013105">
    <property type="entry name" value="TPR_2"/>
</dbReference>
<proteinExistence type="predicted"/>
<evidence type="ECO:0000259" key="5">
    <source>
        <dbReference type="Pfam" id="PF13399"/>
    </source>
</evidence>
<sequence>MTGRGTMRSTRNWAGAACIGALLLACGSRQPLVTAPPVPAASADAYYALGRAEHAARRYALARRAWQQALQLDPAHTQARNGMAVLLAEEGDYARAIGLWRALVDEGRDLPRTELAFLLGNLGYALHLQGGHDEALTMLRKACVLDPYQPATWEHLAAVLETQGETDKALRMMKQARMLRSHDIRGDYALTGAEPPAAAAQPAVQPAEASPWPAGLARTELHQAGGVVEVRHVPAAASGAEPAAVPPAPRVPSAPSEATAVGLEISNGNGVRGMAAAWARRLRDVQWKSVRLTNVKPFAVPVTRIEYRDDPAAQAVARSLAERLGLPAPRPAAAGASDLRIVLGWDQRDAGGTWAAQGSAKGSAKGSAQGARRAP</sequence>
<evidence type="ECO:0000256" key="2">
    <source>
        <dbReference type="ARBA" id="ARBA00022803"/>
    </source>
</evidence>
<dbReference type="SMART" id="SM00028">
    <property type="entry name" value="TPR"/>
    <property type="match status" value="4"/>
</dbReference>
<accession>A0ABX6FU07</accession>
<feature type="compositionally biased region" description="Low complexity" evidence="4">
    <location>
        <begin position="355"/>
        <end position="375"/>
    </location>
</feature>